<dbReference type="InterPro" id="IPR036590">
    <property type="entry name" value="SRAP-like"/>
</dbReference>
<reference evidence="9 10" key="1">
    <citation type="submission" date="2023-09" db="EMBL/GenBank/DDBJ databases">
        <authorList>
            <person name="Rey-Velasco X."/>
        </authorList>
    </citation>
    <scope>NUCLEOTIDE SEQUENCE [LARGE SCALE GENOMIC DNA]</scope>
    <source>
        <strain evidence="9 10">F225</strain>
    </source>
</reference>
<comment type="similarity">
    <text evidence="1 8">Belongs to the SOS response-associated peptidase family.</text>
</comment>
<comment type="caution">
    <text evidence="9">The sequence shown here is derived from an EMBL/GenBank/DDBJ whole genome shotgun (WGS) entry which is preliminary data.</text>
</comment>
<protein>
    <recommendedName>
        <fullName evidence="8">Abasic site processing protein</fullName>
        <ecNumber evidence="8">3.4.-.-</ecNumber>
    </recommendedName>
</protein>
<name>A0ABU3DR75_9FLAO</name>
<dbReference type="InterPro" id="IPR003738">
    <property type="entry name" value="SRAP"/>
</dbReference>
<keyword evidence="6" id="KW-0238">DNA-binding</keyword>
<keyword evidence="3" id="KW-0227">DNA damage</keyword>
<sequence>MCYHTALTKRPEVIEQHLRIPFIDVDVYEPYYYQNGFTHDYMYIIPQNESTHIYPANWGLIPKYQLNDPEKFYSNFKYNTLNARSEDIFKTTTYKNHIHERCLIYCDGFFEPHAHPDGSKQAYFCYIPDATEQDGRKLFCFAGLYSSDGRMSYYTTLLTTEADAFFSEIHNEAKRMPFVLDDEYLKQWISNDLSDKDVKEIIKEGYTNDKFSAYPVTKDFYSRKKSIDKNSPNILKEVRTTLF</sequence>
<dbReference type="SUPFAM" id="SSF143081">
    <property type="entry name" value="BB1717-like"/>
    <property type="match status" value="1"/>
</dbReference>
<evidence type="ECO:0000256" key="2">
    <source>
        <dbReference type="ARBA" id="ARBA00022670"/>
    </source>
</evidence>
<keyword evidence="10" id="KW-1185">Reference proteome</keyword>
<dbReference type="RefSeq" id="WP_311499007.1">
    <property type="nucleotide sequence ID" value="NZ_JAVRHN010000003.1"/>
</dbReference>
<dbReference type="PANTHER" id="PTHR13604">
    <property type="entry name" value="DC12-RELATED"/>
    <property type="match status" value="1"/>
</dbReference>
<dbReference type="Pfam" id="PF02586">
    <property type="entry name" value="SRAP"/>
    <property type="match status" value="1"/>
</dbReference>
<keyword evidence="4 8" id="KW-0378">Hydrolase</keyword>
<evidence type="ECO:0000256" key="1">
    <source>
        <dbReference type="ARBA" id="ARBA00008136"/>
    </source>
</evidence>
<evidence type="ECO:0000256" key="6">
    <source>
        <dbReference type="ARBA" id="ARBA00023125"/>
    </source>
</evidence>
<organism evidence="9 10">
    <name type="scientific">Autumnicola psychrophila</name>
    <dbReference type="NCBI Taxonomy" id="3075592"/>
    <lineage>
        <taxon>Bacteria</taxon>
        <taxon>Pseudomonadati</taxon>
        <taxon>Bacteroidota</taxon>
        <taxon>Flavobacteriia</taxon>
        <taxon>Flavobacteriales</taxon>
        <taxon>Flavobacteriaceae</taxon>
        <taxon>Autumnicola</taxon>
    </lineage>
</organism>
<evidence type="ECO:0000256" key="3">
    <source>
        <dbReference type="ARBA" id="ARBA00022763"/>
    </source>
</evidence>
<dbReference type="EMBL" id="JAVRHN010000003">
    <property type="protein sequence ID" value="MDT0685587.1"/>
    <property type="molecule type" value="Genomic_DNA"/>
</dbReference>
<evidence type="ECO:0000256" key="7">
    <source>
        <dbReference type="ARBA" id="ARBA00023239"/>
    </source>
</evidence>
<evidence type="ECO:0000313" key="10">
    <source>
        <dbReference type="Proteomes" id="UP001253848"/>
    </source>
</evidence>
<dbReference type="PANTHER" id="PTHR13604:SF0">
    <property type="entry name" value="ABASIC SITE PROCESSING PROTEIN HMCES"/>
    <property type="match status" value="1"/>
</dbReference>
<gene>
    <name evidence="9" type="ORF">RM541_04390</name>
</gene>
<evidence type="ECO:0000313" key="9">
    <source>
        <dbReference type="EMBL" id="MDT0685587.1"/>
    </source>
</evidence>
<dbReference type="Gene3D" id="3.90.1680.10">
    <property type="entry name" value="SOS response associated peptidase-like"/>
    <property type="match status" value="1"/>
</dbReference>
<evidence type="ECO:0000256" key="8">
    <source>
        <dbReference type="RuleBase" id="RU364100"/>
    </source>
</evidence>
<evidence type="ECO:0000256" key="4">
    <source>
        <dbReference type="ARBA" id="ARBA00022801"/>
    </source>
</evidence>
<keyword evidence="2 8" id="KW-0645">Protease</keyword>
<dbReference type="Proteomes" id="UP001253848">
    <property type="component" value="Unassembled WGS sequence"/>
</dbReference>
<accession>A0ABU3DR75</accession>
<keyword evidence="5" id="KW-0190">Covalent protein-DNA linkage</keyword>
<dbReference type="EC" id="3.4.-.-" evidence="8"/>
<proteinExistence type="inferred from homology"/>
<evidence type="ECO:0000256" key="5">
    <source>
        <dbReference type="ARBA" id="ARBA00023124"/>
    </source>
</evidence>
<keyword evidence="7" id="KW-0456">Lyase</keyword>